<evidence type="ECO:0000313" key="3">
    <source>
        <dbReference type="EMBL" id="QDZ09862.1"/>
    </source>
</evidence>
<dbReference type="KEGG" id="dea:FPZ08_03355"/>
<feature type="signal peptide" evidence="1">
    <location>
        <begin position="1"/>
        <end position="24"/>
    </location>
</feature>
<dbReference type="InterPro" id="IPR019223">
    <property type="entry name" value="DUF2147"/>
</dbReference>
<dbReference type="PANTHER" id="PTHR36919:SF2">
    <property type="entry name" value="BLL6627 PROTEIN"/>
    <property type="match status" value="1"/>
</dbReference>
<reference evidence="3 4" key="1">
    <citation type="submission" date="2019-07" db="EMBL/GenBank/DDBJ databases">
        <title>Full genome sequence of Devosia sp. Gsoil 520.</title>
        <authorList>
            <person name="Im W.-T."/>
        </authorList>
    </citation>
    <scope>NUCLEOTIDE SEQUENCE [LARGE SCALE GENOMIC DNA]</scope>
    <source>
        <strain evidence="3 4">Gsoil 520</strain>
    </source>
</reference>
<sequence>MANGGLRLCIGAGVILAGMAGANAQEPFAPDPNRILDPIEGIWQTLELSEITIALCPEGFCGTLSKIVVPREGLTEEEYAAAMAMPVESFPDVRNPDPALRSRPMLGLQILTLLPSQKPHVYDGAIYNPEDGNTYSGYVEMLGPDLIRLNGCVLYNIICQGQDWVRVIPEPVAE</sequence>
<evidence type="ECO:0000259" key="2">
    <source>
        <dbReference type="Pfam" id="PF09917"/>
    </source>
</evidence>
<feature type="domain" description="DUF2147" evidence="2">
    <location>
        <begin position="41"/>
        <end position="166"/>
    </location>
</feature>
<dbReference type="PANTHER" id="PTHR36919">
    <property type="entry name" value="BLR1215 PROTEIN"/>
    <property type="match status" value="1"/>
</dbReference>
<evidence type="ECO:0000256" key="1">
    <source>
        <dbReference type="SAM" id="SignalP"/>
    </source>
</evidence>
<dbReference type="OrthoDB" id="9811671at2"/>
<keyword evidence="4" id="KW-1185">Reference proteome</keyword>
<organism evidence="3 4">
    <name type="scientific">Devosia ginsengisoli</name>
    <dbReference type="NCBI Taxonomy" id="400770"/>
    <lineage>
        <taxon>Bacteria</taxon>
        <taxon>Pseudomonadati</taxon>
        <taxon>Pseudomonadota</taxon>
        <taxon>Alphaproteobacteria</taxon>
        <taxon>Hyphomicrobiales</taxon>
        <taxon>Devosiaceae</taxon>
        <taxon>Devosia</taxon>
    </lineage>
</organism>
<dbReference type="AlphaFoldDB" id="A0A5B8LQW0"/>
<protein>
    <submittedName>
        <fullName evidence="3">DUF2147 domain-containing protein</fullName>
    </submittedName>
</protein>
<accession>A0A5B8LQW0</accession>
<name>A0A5B8LQW0_9HYPH</name>
<feature type="chain" id="PRO_5023011106" evidence="1">
    <location>
        <begin position="25"/>
        <end position="174"/>
    </location>
</feature>
<dbReference type="Proteomes" id="UP000315364">
    <property type="component" value="Chromosome"/>
</dbReference>
<proteinExistence type="predicted"/>
<dbReference type="RefSeq" id="WP_146288670.1">
    <property type="nucleotide sequence ID" value="NZ_CP042304.1"/>
</dbReference>
<dbReference type="EMBL" id="CP042304">
    <property type="protein sequence ID" value="QDZ09862.1"/>
    <property type="molecule type" value="Genomic_DNA"/>
</dbReference>
<evidence type="ECO:0000313" key="4">
    <source>
        <dbReference type="Proteomes" id="UP000315364"/>
    </source>
</evidence>
<dbReference type="Pfam" id="PF09917">
    <property type="entry name" value="DUF2147"/>
    <property type="match status" value="1"/>
</dbReference>
<dbReference type="Gene3D" id="2.40.128.520">
    <property type="match status" value="1"/>
</dbReference>
<keyword evidence="1" id="KW-0732">Signal</keyword>
<gene>
    <name evidence="3" type="ORF">FPZ08_03355</name>
</gene>